<evidence type="ECO:0000313" key="2">
    <source>
        <dbReference type="Proteomes" id="UP000803844"/>
    </source>
</evidence>
<dbReference type="AlphaFoldDB" id="A0A9P5CLD8"/>
<name>A0A9P5CLD8_CRYP1</name>
<evidence type="ECO:0000313" key="1">
    <source>
        <dbReference type="EMBL" id="KAF3762122.1"/>
    </source>
</evidence>
<protein>
    <submittedName>
        <fullName evidence="1">Uncharacterized protein</fullName>
    </submittedName>
</protein>
<dbReference type="OrthoDB" id="4524829at2759"/>
<dbReference type="Proteomes" id="UP000803844">
    <property type="component" value="Unassembled WGS sequence"/>
</dbReference>
<proteinExistence type="predicted"/>
<gene>
    <name evidence="1" type="ORF">M406DRAFT_53353</name>
</gene>
<dbReference type="EMBL" id="MU032350">
    <property type="protein sequence ID" value="KAF3762122.1"/>
    <property type="molecule type" value="Genomic_DNA"/>
</dbReference>
<sequence length="113" mass="12721">MNQQLNVWLENKQHSIEGHIFQCTLKFDDRVIYGPISCHDNTVALGDAIHNADSRFKMSFDKKDHTVEGHTRYISVKSGDKVLLDKLSTHDNMAGLVAAIDLALDIAQVRETD</sequence>
<accession>A0A9P5CLD8</accession>
<dbReference type="GeneID" id="63841648"/>
<comment type="caution">
    <text evidence="1">The sequence shown here is derived from an EMBL/GenBank/DDBJ whole genome shotgun (WGS) entry which is preliminary data.</text>
</comment>
<reference evidence="1" key="1">
    <citation type="journal article" date="2020" name="Phytopathology">
        <title>Genome sequence of the chestnut blight fungus Cryphonectria parasitica EP155: A fundamental resource for an archetypical invasive plant pathogen.</title>
        <authorList>
            <person name="Crouch J.A."/>
            <person name="Dawe A."/>
            <person name="Aerts A."/>
            <person name="Barry K."/>
            <person name="Churchill A.C.L."/>
            <person name="Grimwood J."/>
            <person name="Hillman B."/>
            <person name="Milgroom M.G."/>
            <person name="Pangilinan J."/>
            <person name="Smith M."/>
            <person name="Salamov A."/>
            <person name="Schmutz J."/>
            <person name="Yadav J."/>
            <person name="Grigoriev I.V."/>
            <person name="Nuss D."/>
        </authorList>
    </citation>
    <scope>NUCLEOTIDE SEQUENCE</scope>
    <source>
        <strain evidence="1">EP155</strain>
    </source>
</reference>
<keyword evidence="2" id="KW-1185">Reference proteome</keyword>
<organism evidence="1 2">
    <name type="scientific">Cryphonectria parasitica (strain ATCC 38755 / EP155)</name>
    <dbReference type="NCBI Taxonomy" id="660469"/>
    <lineage>
        <taxon>Eukaryota</taxon>
        <taxon>Fungi</taxon>
        <taxon>Dikarya</taxon>
        <taxon>Ascomycota</taxon>
        <taxon>Pezizomycotina</taxon>
        <taxon>Sordariomycetes</taxon>
        <taxon>Sordariomycetidae</taxon>
        <taxon>Diaporthales</taxon>
        <taxon>Cryphonectriaceae</taxon>
        <taxon>Cryphonectria-Endothia species complex</taxon>
        <taxon>Cryphonectria</taxon>
    </lineage>
</organism>
<dbReference type="RefSeq" id="XP_040773101.1">
    <property type="nucleotide sequence ID" value="XM_040924519.1"/>
</dbReference>